<dbReference type="PROSITE" id="PS50075">
    <property type="entry name" value="CARRIER"/>
    <property type="match status" value="1"/>
</dbReference>
<evidence type="ECO:0000259" key="3">
    <source>
        <dbReference type="PROSITE" id="PS50075"/>
    </source>
</evidence>
<evidence type="ECO:0000313" key="4">
    <source>
        <dbReference type="EMBL" id="KAG5912807.1"/>
    </source>
</evidence>
<feature type="domain" description="Carrier" evidence="3">
    <location>
        <begin position="11"/>
        <end position="88"/>
    </location>
</feature>
<dbReference type="OrthoDB" id="5153882at2759"/>
<proteinExistence type="predicted"/>
<dbReference type="Pfam" id="PF23297">
    <property type="entry name" value="ACP_SdgA_C"/>
    <property type="match status" value="1"/>
</dbReference>
<dbReference type="InterPro" id="IPR020806">
    <property type="entry name" value="PKS_PP-bd"/>
</dbReference>
<dbReference type="AlphaFoldDB" id="A0A8K0IZP1"/>
<dbReference type="GO" id="GO:0031177">
    <property type="term" value="F:phosphopantetheine binding"/>
    <property type="evidence" value="ECO:0007669"/>
    <property type="project" value="InterPro"/>
</dbReference>
<evidence type="ECO:0000256" key="1">
    <source>
        <dbReference type="ARBA" id="ARBA00022450"/>
    </source>
</evidence>
<accession>A0A8K0IZP1</accession>
<gene>
    <name evidence="4" type="ORF">E4U42_001802</name>
</gene>
<reference evidence="4" key="1">
    <citation type="journal article" date="2020" name="bioRxiv">
        <title>Whole genome comparisons of ergot fungi reveals the divergence and evolution of species within the genus Claviceps are the result of varying mechanisms driving genome evolution and host range expansion.</title>
        <authorList>
            <person name="Wyka S.A."/>
            <person name="Mondo S.J."/>
            <person name="Liu M."/>
            <person name="Dettman J."/>
            <person name="Nalam V."/>
            <person name="Broders K.D."/>
        </authorList>
    </citation>
    <scope>NUCLEOTIDE SEQUENCE</scope>
    <source>
        <strain evidence="4">CCC 489</strain>
    </source>
</reference>
<dbReference type="InterPro" id="IPR009081">
    <property type="entry name" value="PP-bd_ACP"/>
</dbReference>
<keyword evidence="2" id="KW-0597">Phosphoprotein</keyword>
<dbReference type="InterPro" id="IPR036736">
    <property type="entry name" value="ACP-like_sf"/>
</dbReference>
<dbReference type="SUPFAM" id="SSF47336">
    <property type="entry name" value="ACP-like"/>
    <property type="match status" value="1"/>
</dbReference>
<keyword evidence="1" id="KW-0596">Phosphopantetheine</keyword>
<feature type="non-terminal residue" evidence="4">
    <location>
        <position position="1"/>
    </location>
</feature>
<dbReference type="Proteomes" id="UP000811619">
    <property type="component" value="Unassembled WGS sequence"/>
</dbReference>
<dbReference type="SMART" id="SM00823">
    <property type="entry name" value="PKS_PP"/>
    <property type="match status" value="1"/>
</dbReference>
<keyword evidence="5" id="KW-1185">Reference proteome</keyword>
<comment type="caution">
    <text evidence="4">The sequence shown here is derived from an EMBL/GenBank/DDBJ whole genome shotgun (WGS) entry which is preliminary data.</text>
</comment>
<protein>
    <recommendedName>
        <fullName evidence="3">Carrier domain-containing protein</fullName>
    </recommendedName>
</protein>
<evidence type="ECO:0000256" key="2">
    <source>
        <dbReference type="ARBA" id="ARBA00022553"/>
    </source>
</evidence>
<dbReference type="Gene3D" id="1.10.1200.10">
    <property type="entry name" value="ACP-like"/>
    <property type="match status" value="1"/>
</dbReference>
<dbReference type="PROSITE" id="PS00012">
    <property type="entry name" value="PHOSPHOPANTETHEINE"/>
    <property type="match status" value="1"/>
</dbReference>
<dbReference type="InterPro" id="IPR006162">
    <property type="entry name" value="Ppantetheine_attach_site"/>
</dbReference>
<name>A0A8K0IZP1_9HYPO</name>
<dbReference type="EMBL" id="SRPY01001577">
    <property type="protein sequence ID" value="KAG5912807.1"/>
    <property type="molecule type" value="Genomic_DNA"/>
</dbReference>
<organism evidence="4 5">
    <name type="scientific">Claviceps africana</name>
    <dbReference type="NCBI Taxonomy" id="83212"/>
    <lineage>
        <taxon>Eukaryota</taxon>
        <taxon>Fungi</taxon>
        <taxon>Dikarya</taxon>
        <taxon>Ascomycota</taxon>
        <taxon>Pezizomycotina</taxon>
        <taxon>Sordariomycetes</taxon>
        <taxon>Hypocreomycetidae</taxon>
        <taxon>Hypocreales</taxon>
        <taxon>Clavicipitaceae</taxon>
        <taxon>Claviceps</taxon>
    </lineage>
</organism>
<sequence length="98" mass="10575">QVVSAAPTPRAAEEVVASSLIKKLSAILLVSEEDLDFESSVTACGLDSLNAIELRNWISKELLAHLQVLELLTSDTLLKLAGLILQKSRISLDFKTDG</sequence>
<evidence type="ECO:0000313" key="5">
    <source>
        <dbReference type="Proteomes" id="UP000811619"/>
    </source>
</evidence>